<evidence type="ECO:0000313" key="4">
    <source>
        <dbReference type="EMBL" id="KAJ3662052.1"/>
    </source>
</evidence>
<accession>A0AA38IXG3</accession>
<keyword evidence="1" id="KW-0863">Zinc-finger</keyword>
<dbReference type="InterPro" id="IPR001878">
    <property type="entry name" value="Znf_CCHC"/>
</dbReference>
<name>A0AA38IXG3_9CUCU</name>
<dbReference type="GO" id="GO:0003676">
    <property type="term" value="F:nucleic acid binding"/>
    <property type="evidence" value="ECO:0007669"/>
    <property type="project" value="InterPro"/>
</dbReference>
<evidence type="ECO:0000313" key="5">
    <source>
        <dbReference type="Proteomes" id="UP001168821"/>
    </source>
</evidence>
<dbReference type="Proteomes" id="UP001168821">
    <property type="component" value="Unassembled WGS sequence"/>
</dbReference>
<keyword evidence="1" id="KW-0479">Metal-binding</keyword>
<evidence type="ECO:0000259" key="3">
    <source>
        <dbReference type="PROSITE" id="PS50158"/>
    </source>
</evidence>
<gene>
    <name evidence="4" type="ORF">Zmor_006419</name>
</gene>
<dbReference type="GO" id="GO:0008270">
    <property type="term" value="F:zinc ion binding"/>
    <property type="evidence" value="ECO:0007669"/>
    <property type="project" value="UniProtKB-KW"/>
</dbReference>
<dbReference type="PROSITE" id="PS50158">
    <property type="entry name" value="ZF_CCHC"/>
    <property type="match status" value="1"/>
</dbReference>
<reference evidence="4" key="1">
    <citation type="journal article" date="2023" name="G3 (Bethesda)">
        <title>Whole genome assemblies of Zophobas morio and Tenebrio molitor.</title>
        <authorList>
            <person name="Kaur S."/>
            <person name="Stinson S.A."/>
            <person name="diCenzo G.C."/>
        </authorList>
    </citation>
    <scope>NUCLEOTIDE SEQUENCE</scope>
    <source>
        <strain evidence="4">QUZm001</strain>
    </source>
</reference>
<dbReference type="SUPFAM" id="SSF57756">
    <property type="entry name" value="Retrovirus zinc finger-like domains"/>
    <property type="match status" value="1"/>
</dbReference>
<evidence type="ECO:0000256" key="1">
    <source>
        <dbReference type="PROSITE-ProRule" id="PRU00047"/>
    </source>
</evidence>
<keyword evidence="5" id="KW-1185">Reference proteome</keyword>
<keyword evidence="1" id="KW-0862">Zinc</keyword>
<comment type="caution">
    <text evidence="4">The sequence shown here is derived from an EMBL/GenBank/DDBJ whole genome shotgun (WGS) entry which is preliminary data.</text>
</comment>
<organism evidence="4 5">
    <name type="scientific">Zophobas morio</name>
    <dbReference type="NCBI Taxonomy" id="2755281"/>
    <lineage>
        <taxon>Eukaryota</taxon>
        <taxon>Metazoa</taxon>
        <taxon>Ecdysozoa</taxon>
        <taxon>Arthropoda</taxon>
        <taxon>Hexapoda</taxon>
        <taxon>Insecta</taxon>
        <taxon>Pterygota</taxon>
        <taxon>Neoptera</taxon>
        <taxon>Endopterygota</taxon>
        <taxon>Coleoptera</taxon>
        <taxon>Polyphaga</taxon>
        <taxon>Cucujiformia</taxon>
        <taxon>Tenebrionidae</taxon>
        <taxon>Zophobas</taxon>
    </lineage>
</organism>
<feature type="region of interest" description="Disordered" evidence="2">
    <location>
        <begin position="196"/>
        <end position="282"/>
    </location>
</feature>
<evidence type="ECO:0000256" key="2">
    <source>
        <dbReference type="SAM" id="MobiDB-lite"/>
    </source>
</evidence>
<feature type="compositionally biased region" description="Polar residues" evidence="2">
    <location>
        <begin position="208"/>
        <end position="231"/>
    </location>
</feature>
<dbReference type="Gene3D" id="4.10.60.10">
    <property type="entry name" value="Zinc finger, CCHC-type"/>
    <property type="match status" value="1"/>
</dbReference>
<feature type="domain" description="CCHC-type" evidence="3">
    <location>
        <begin position="181"/>
        <end position="196"/>
    </location>
</feature>
<sequence>MSSSPTTANHVSFPKKDQAVVLNSVNETKLTDYVVAVGSLVQPKNVLFASRIANNRICIYLKDKLLVDELVTKYSSLTINNQEVGIRRLITPAQRIIISNVCPTIPHDSILSVIKTLGYKPVSPVSFLRAGIQNEEYSHVLSFRRQIFVTPDESIDLPSSLVIKHDGTNYRIFLTYDDQTCFKCHLTGHIASQCTSQPQEITDPNILNKPTPTNVQDEVTTRNANAPTNETMETEHVPEKARPSLEVSANKRSSSNAESPEAEHSIPSSENSSFDRAFKKVRTSDSTESLTGTFELLEPARSLCEVADPPFVLEFSELVKFMEDVVGESDVLTIAFNYTSDIVGLLDELHQIYTSLSHTSIRNRCLKVQRKLKKAYARHQTCSMESNNDPDTY</sequence>
<feature type="compositionally biased region" description="Basic and acidic residues" evidence="2">
    <location>
        <begin position="233"/>
        <end position="243"/>
    </location>
</feature>
<protein>
    <recommendedName>
        <fullName evidence="3">CCHC-type domain-containing protein</fullName>
    </recommendedName>
</protein>
<dbReference type="EMBL" id="JALNTZ010000002">
    <property type="protein sequence ID" value="KAJ3662052.1"/>
    <property type="molecule type" value="Genomic_DNA"/>
</dbReference>
<dbReference type="SMART" id="SM00343">
    <property type="entry name" value="ZnF_C2HC"/>
    <property type="match status" value="1"/>
</dbReference>
<proteinExistence type="predicted"/>
<dbReference type="InterPro" id="IPR036875">
    <property type="entry name" value="Znf_CCHC_sf"/>
</dbReference>
<dbReference type="AlphaFoldDB" id="A0AA38IXG3"/>